<proteinExistence type="predicted"/>
<keyword evidence="2" id="KW-1185">Reference proteome</keyword>
<evidence type="ECO:0000313" key="2">
    <source>
        <dbReference type="Proteomes" id="UP001256646"/>
    </source>
</evidence>
<dbReference type="EMBL" id="JAVJAN010000005">
    <property type="protein sequence ID" value="MDR5586346.1"/>
    <property type="molecule type" value="Genomic_DNA"/>
</dbReference>
<organism evidence="1 2">
    <name type="scientific">Clostridium aquiflavi</name>
    <dbReference type="NCBI Taxonomy" id="3073603"/>
    <lineage>
        <taxon>Bacteria</taxon>
        <taxon>Bacillati</taxon>
        <taxon>Bacillota</taxon>
        <taxon>Clostridia</taxon>
        <taxon>Eubacteriales</taxon>
        <taxon>Clostridiaceae</taxon>
        <taxon>Clostridium</taxon>
    </lineage>
</organism>
<sequence>MDINKIKSPKDIFQYMNDHIEYGWIDINGEKHIKTMKDFRKIYKISSIEETIDSGLGTCIEQVSLMHNLLNKLKVKNKMFCCRIYEPDDYFNLENDEHMHCFLLYYLNNKVYHMEHPNFEKKGIYEYDNEEVAINHIVNYYRELRGGKDSPIAEFYKVKEGLSFKEFNKYINHVNELRGNKRLRENLNL</sequence>
<dbReference type="Proteomes" id="UP001256646">
    <property type="component" value="Unassembled WGS sequence"/>
</dbReference>
<dbReference type="Gene3D" id="3.10.620.30">
    <property type="match status" value="1"/>
</dbReference>
<protein>
    <submittedName>
        <fullName evidence="1">Transglutaminase domain-containing protein</fullName>
    </submittedName>
</protein>
<reference evidence="1 2" key="1">
    <citation type="submission" date="2023-09" db="EMBL/GenBank/DDBJ databases">
        <authorList>
            <person name="Zhai L."/>
        </authorList>
    </citation>
    <scope>NUCLEOTIDE SEQUENCE [LARGE SCALE GENOMIC DNA]</scope>
    <source>
        <strain evidence="1 2">5 N-1</strain>
    </source>
</reference>
<comment type="caution">
    <text evidence="1">The sequence shown here is derived from an EMBL/GenBank/DDBJ whole genome shotgun (WGS) entry which is preliminary data.</text>
</comment>
<dbReference type="RefSeq" id="WP_252215477.1">
    <property type="nucleotide sequence ID" value="NZ_JAVJAN010000005.1"/>
</dbReference>
<accession>A0ABU1ED83</accession>
<evidence type="ECO:0000313" key="1">
    <source>
        <dbReference type="EMBL" id="MDR5586346.1"/>
    </source>
</evidence>
<gene>
    <name evidence="1" type="ORF">RGC78_02575</name>
</gene>
<name>A0ABU1ED83_9CLOT</name>